<evidence type="ECO:0000256" key="3">
    <source>
        <dbReference type="ARBA" id="ARBA00022490"/>
    </source>
</evidence>
<dbReference type="NCBIfam" id="TIGR00475">
    <property type="entry name" value="selB"/>
    <property type="match status" value="1"/>
</dbReference>
<dbReference type="InterPro" id="IPR000795">
    <property type="entry name" value="T_Tr_GTP-bd_dom"/>
</dbReference>
<dbReference type="Gene3D" id="3.40.50.300">
    <property type="entry name" value="P-loop containing nucleotide triphosphate hydrolases"/>
    <property type="match status" value="1"/>
</dbReference>
<dbReference type="CDD" id="cd04171">
    <property type="entry name" value="SelB"/>
    <property type="match status" value="1"/>
</dbReference>
<dbReference type="Pfam" id="PF09107">
    <property type="entry name" value="WHD_3rd_SelB"/>
    <property type="match status" value="1"/>
</dbReference>
<dbReference type="InterPro" id="IPR036390">
    <property type="entry name" value="WH_DNA-bd_sf"/>
</dbReference>
<dbReference type="PANTHER" id="PTHR43721:SF11">
    <property type="entry name" value="SELENOCYSTEINE-SPECIFIC ELONGATION FACTOR"/>
    <property type="match status" value="1"/>
</dbReference>
<dbReference type="PRINTS" id="PR00315">
    <property type="entry name" value="ELONGATNFCT"/>
</dbReference>
<keyword evidence="6" id="KW-0342">GTP-binding</keyword>
<dbReference type="Pfam" id="PF09106">
    <property type="entry name" value="WHD_2nd_SelB"/>
    <property type="match status" value="1"/>
</dbReference>
<accession>A0A1H3S9K1</accession>
<dbReference type="Pfam" id="PF03144">
    <property type="entry name" value="GTP_EFTU_D2"/>
    <property type="match status" value="1"/>
</dbReference>
<dbReference type="EMBL" id="FNQE01000039">
    <property type="protein sequence ID" value="SDZ34584.1"/>
    <property type="molecule type" value="Genomic_DNA"/>
</dbReference>
<dbReference type="SUPFAM" id="SSF50447">
    <property type="entry name" value="Translation proteins"/>
    <property type="match status" value="1"/>
</dbReference>
<evidence type="ECO:0000256" key="1">
    <source>
        <dbReference type="ARBA" id="ARBA00004496"/>
    </source>
</evidence>
<dbReference type="InterPro" id="IPR015191">
    <property type="entry name" value="SelB_WHD4"/>
</dbReference>
<dbReference type="GO" id="GO:0003924">
    <property type="term" value="F:GTPase activity"/>
    <property type="evidence" value="ECO:0007669"/>
    <property type="project" value="InterPro"/>
</dbReference>
<dbReference type="PROSITE" id="PS51722">
    <property type="entry name" value="G_TR_2"/>
    <property type="match status" value="1"/>
</dbReference>
<comment type="function">
    <text evidence="7">Translation factor necessary for the incorporation of selenocysteine into proteins. It probably replaces EF-Tu for the insertion of selenocysteine directed by the UGA codon. SelB binds GTP and GDP.</text>
</comment>
<sequence>MKNVIIGTAGHIDHGKTTLIKAITGRETDRLKEEKERGISIELGFTYFDLPSGRRAGIIDVPGHEKFIKNMLSGVMGIDVVVLAIAADEGIMPQTKEHLDILNLLGIEKGLIALTKSDLVDEEWLALVEEDIRERIKGTFLEESPIIPVSSTTKMGIQEVIETIDELTEEVKERDITGTSILPVDRVFSMQGFGSIVTGTLTSGKFEIGEEIQVFPGNKTGRIRSIQVHGSDSNTAYAGQRVAINIAGLKKTEIERGNVIAPIGSMEPTMMVDVKLKLLKDSQRIIDNRTRLRLYIGSSEVLCRVVFLDREQMTPGESCYAQLRLEEEIVAKRGDRFIIRFYSPMMTIGGGEILEPNPPKRKRFDEEVIKELEIKETGDIADIIEKIIKDKSKHFPNVKDISVLTVMTEERILKTIDELSKDHKVLTFSLLKDLYIIHKDYGDYLSEKITEELKKFHEKNPLKSGMPKEEIRSKYLGLAKQKLGDSFINMLIKDDIIKPINENLALKDFEVKFNIAQNEIKEKIEKIFLDSRFTALKREEIYDYLKYEKKAIDQVFGALIDMGILIRFKEENIVHKESYAEAITKTKDFIRTNGSISVAQLRDLLNTNRKFAIAFIEYLDDIKITKRVGDTRVLS</sequence>
<dbReference type="Gene3D" id="1.10.10.2770">
    <property type="match status" value="1"/>
</dbReference>
<dbReference type="SUPFAM" id="SSF52540">
    <property type="entry name" value="P-loop containing nucleoside triphosphate hydrolases"/>
    <property type="match status" value="1"/>
</dbReference>
<dbReference type="RefSeq" id="WP_091732599.1">
    <property type="nucleotide sequence ID" value="NZ_FNQE01000039.1"/>
</dbReference>
<dbReference type="InterPro" id="IPR009001">
    <property type="entry name" value="Transl_elong_EF1A/Init_IF2_C"/>
</dbReference>
<organism evidence="10 11">
    <name type="scientific">Proteiniborus ethanoligenes</name>
    <dbReference type="NCBI Taxonomy" id="415015"/>
    <lineage>
        <taxon>Bacteria</taxon>
        <taxon>Bacillati</taxon>
        <taxon>Bacillota</taxon>
        <taxon>Clostridia</taxon>
        <taxon>Eubacteriales</taxon>
        <taxon>Proteiniborus</taxon>
    </lineage>
</organism>
<evidence type="ECO:0000313" key="11">
    <source>
        <dbReference type="Proteomes" id="UP000198625"/>
    </source>
</evidence>
<comment type="subcellular location">
    <subcellularLocation>
        <location evidence="1">Cytoplasm</location>
    </subcellularLocation>
</comment>
<dbReference type="InterPro" id="IPR057335">
    <property type="entry name" value="Beta-barrel_SelB"/>
</dbReference>
<dbReference type="InterPro" id="IPR031157">
    <property type="entry name" value="G_TR_CS"/>
</dbReference>
<dbReference type="Proteomes" id="UP000198625">
    <property type="component" value="Unassembled WGS sequence"/>
</dbReference>
<evidence type="ECO:0000256" key="7">
    <source>
        <dbReference type="ARBA" id="ARBA00025526"/>
    </source>
</evidence>
<dbReference type="Gene3D" id="2.40.30.10">
    <property type="entry name" value="Translation factors"/>
    <property type="match status" value="2"/>
</dbReference>
<dbReference type="GO" id="GO:0003746">
    <property type="term" value="F:translation elongation factor activity"/>
    <property type="evidence" value="ECO:0007669"/>
    <property type="project" value="UniProtKB-KW"/>
</dbReference>
<dbReference type="GO" id="GO:0003723">
    <property type="term" value="F:RNA binding"/>
    <property type="evidence" value="ECO:0007669"/>
    <property type="project" value="InterPro"/>
</dbReference>
<dbReference type="PROSITE" id="PS00301">
    <property type="entry name" value="G_TR_1"/>
    <property type="match status" value="1"/>
</dbReference>
<dbReference type="InterPro" id="IPR004535">
    <property type="entry name" value="Transl_elong_SelB"/>
</dbReference>
<reference evidence="10 11" key="1">
    <citation type="submission" date="2016-10" db="EMBL/GenBank/DDBJ databases">
        <authorList>
            <person name="de Groot N.N."/>
        </authorList>
    </citation>
    <scope>NUCLEOTIDE SEQUENCE [LARGE SCALE GENOMIC DNA]</scope>
    <source>
        <strain evidence="10 11">DSM 21650</strain>
    </source>
</reference>
<evidence type="ECO:0000256" key="6">
    <source>
        <dbReference type="ARBA" id="ARBA00023134"/>
    </source>
</evidence>
<dbReference type="OrthoDB" id="9804504at2"/>
<dbReference type="InterPro" id="IPR050055">
    <property type="entry name" value="EF-Tu_GTPase"/>
</dbReference>
<dbReference type="Pfam" id="PF25461">
    <property type="entry name" value="Beta-barrel_SelB"/>
    <property type="match status" value="1"/>
</dbReference>
<dbReference type="NCBIfam" id="TIGR00231">
    <property type="entry name" value="small_GTP"/>
    <property type="match status" value="1"/>
</dbReference>
<dbReference type="Pfam" id="PF00009">
    <property type="entry name" value="GTP_EFTU"/>
    <property type="match status" value="1"/>
</dbReference>
<evidence type="ECO:0000256" key="8">
    <source>
        <dbReference type="ARBA" id="ARBA00031615"/>
    </source>
</evidence>
<dbReference type="InterPro" id="IPR004161">
    <property type="entry name" value="EFTu-like_2"/>
</dbReference>
<keyword evidence="11" id="KW-1185">Reference proteome</keyword>
<dbReference type="CDD" id="cd15491">
    <property type="entry name" value="selB_III"/>
    <property type="match status" value="1"/>
</dbReference>
<dbReference type="CDD" id="cd03696">
    <property type="entry name" value="SelB_II"/>
    <property type="match status" value="1"/>
</dbReference>
<keyword evidence="3" id="KW-0963">Cytoplasm</keyword>
<keyword evidence="4" id="KW-0547">Nucleotide-binding</keyword>
<gene>
    <name evidence="10" type="ORF">SAMN05660462_02793</name>
</gene>
<dbReference type="InterPro" id="IPR036388">
    <property type="entry name" value="WH-like_DNA-bd_sf"/>
</dbReference>
<evidence type="ECO:0000313" key="10">
    <source>
        <dbReference type="EMBL" id="SDZ34584.1"/>
    </source>
</evidence>
<dbReference type="InterPro" id="IPR005225">
    <property type="entry name" value="Small_GTP-bd"/>
</dbReference>
<dbReference type="AlphaFoldDB" id="A0A1H3S9K1"/>
<protein>
    <recommendedName>
        <fullName evidence="2">Selenocysteine-specific elongation factor</fullName>
    </recommendedName>
    <alternativeName>
        <fullName evidence="8">SelB translation factor</fullName>
    </alternativeName>
</protein>
<keyword evidence="10" id="KW-0251">Elongation factor</keyword>
<dbReference type="GO" id="GO:0005737">
    <property type="term" value="C:cytoplasm"/>
    <property type="evidence" value="ECO:0007669"/>
    <property type="project" value="UniProtKB-SubCell"/>
</dbReference>
<dbReference type="SUPFAM" id="SSF46785">
    <property type="entry name" value="Winged helix' DNA-binding domain"/>
    <property type="match status" value="2"/>
</dbReference>
<dbReference type="InterPro" id="IPR009000">
    <property type="entry name" value="Transl_B-barrel_sf"/>
</dbReference>
<dbReference type="Gene3D" id="1.10.10.10">
    <property type="entry name" value="Winged helix-like DNA-binding domain superfamily/Winged helix DNA-binding domain"/>
    <property type="match status" value="1"/>
</dbReference>
<dbReference type="SUPFAM" id="SSF50465">
    <property type="entry name" value="EF-Tu/eEF-1alpha/eIF2-gamma C-terminal domain"/>
    <property type="match status" value="1"/>
</dbReference>
<name>A0A1H3S9K1_9FIRM</name>
<evidence type="ECO:0000256" key="2">
    <source>
        <dbReference type="ARBA" id="ARBA00015953"/>
    </source>
</evidence>
<evidence type="ECO:0000256" key="5">
    <source>
        <dbReference type="ARBA" id="ARBA00022917"/>
    </source>
</evidence>
<dbReference type="PANTHER" id="PTHR43721">
    <property type="entry name" value="ELONGATION FACTOR TU-RELATED"/>
    <property type="match status" value="1"/>
</dbReference>
<dbReference type="InterPro" id="IPR027417">
    <property type="entry name" value="P-loop_NTPase"/>
</dbReference>
<evidence type="ECO:0000256" key="4">
    <source>
        <dbReference type="ARBA" id="ARBA00022741"/>
    </source>
</evidence>
<dbReference type="GO" id="GO:0005525">
    <property type="term" value="F:GTP binding"/>
    <property type="evidence" value="ECO:0007669"/>
    <property type="project" value="UniProtKB-KW"/>
</dbReference>
<proteinExistence type="predicted"/>
<dbReference type="FunFam" id="3.40.50.300:FF:001064">
    <property type="entry name" value="Selenocysteine-specific translation elongation factor"/>
    <property type="match status" value="1"/>
</dbReference>
<dbReference type="STRING" id="415015.SAMN05660462_02793"/>
<dbReference type="InterPro" id="IPR015190">
    <property type="entry name" value="Elong_fac_SelB-wing-hlx_typ-2"/>
</dbReference>
<dbReference type="GO" id="GO:0001514">
    <property type="term" value="P:selenocysteine incorporation"/>
    <property type="evidence" value="ECO:0007669"/>
    <property type="project" value="InterPro"/>
</dbReference>
<feature type="domain" description="Tr-type G" evidence="9">
    <location>
        <begin position="1"/>
        <end position="172"/>
    </location>
</feature>
<evidence type="ECO:0000259" key="9">
    <source>
        <dbReference type="PROSITE" id="PS51722"/>
    </source>
</evidence>
<keyword evidence="5" id="KW-0648">Protein biosynthesis</keyword>